<keyword evidence="12" id="KW-1185">Reference proteome</keyword>
<dbReference type="GO" id="GO:0000978">
    <property type="term" value="F:RNA polymerase II cis-regulatory region sequence-specific DNA binding"/>
    <property type="evidence" value="ECO:0007669"/>
    <property type="project" value="TreeGrafter"/>
</dbReference>
<dbReference type="InterPro" id="IPR000210">
    <property type="entry name" value="BTB/POZ_dom"/>
</dbReference>
<proteinExistence type="predicted"/>
<dbReference type="GO" id="GO:0005634">
    <property type="term" value="C:nucleus"/>
    <property type="evidence" value="ECO:0007669"/>
    <property type="project" value="UniProtKB-SubCell"/>
</dbReference>
<dbReference type="Ensembl" id="ENSLCAT00010056273.1">
    <property type="protein sequence ID" value="ENSLCAP00010054811.1"/>
    <property type="gene ID" value="ENSLCAG00010025571.1"/>
</dbReference>
<dbReference type="InterPro" id="IPR011333">
    <property type="entry name" value="SKP1/BTB/POZ_sf"/>
</dbReference>
<dbReference type="PANTHER" id="PTHR46105">
    <property type="entry name" value="AGAP004733-PA"/>
    <property type="match status" value="1"/>
</dbReference>
<keyword evidence="2" id="KW-0479">Metal-binding</keyword>
<accession>A0A4W6FUC4</accession>
<organism evidence="11 12">
    <name type="scientific">Lates calcarifer</name>
    <name type="common">Barramundi</name>
    <name type="synonym">Holocentrus calcarifer</name>
    <dbReference type="NCBI Taxonomy" id="8187"/>
    <lineage>
        <taxon>Eukaryota</taxon>
        <taxon>Metazoa</taxon>
        <taxon>Chordata</taxon>
        <taxon>Craniata</taxon>
        <taxon>Vertebrata</taxon>
        <taxon>Euteleostomi</taxon>
        <taxon>Actinopterygii</taxon>
        <taxon>Neopterygii</taxon>
        <taxon>Teleostei</taxon>
        <taxon>Neoteleostei</taxon>
        <taxon>Acanthomorphata</taxon>
        <taxon>Carangaria</taxon>
        <taxon>Carangaria incertae sedis</taxon>
        <taxon>Centropomidae</taxon>
        <taxon>Lates</taxon>
    </lineage>
</organism>
<dbReference type="STRING" id="8187.ENSLCAP00010054811"/>
<reference evidence="11" key="3">
    <citation type="submission" date="2025-09" db="UniProtKB">
        <authorList>
            <consortium name="Ensembl"/>
        </authorList>
    </citation>
    <scope>IDENTIFICATION</scope>
</reference>
<dbReference type="InterPro" id="IPR050457">
    <property type="entry name" value="ZnFinger_BTB_dom_contain"/>
</dbReference>
<evidence type="ECO:0000256" key="8">
    <source>
        <dbReference type="ARBA" id="ARBA00023163"/>
    </source>
</evidence>
<dbReference type="PANTHER" id="PTHR46105:SF5">
    <property type="entry name" value="ZINC FINGER AND BTB DOMAIN-CONTAINING PROTEIN 44 ISOFORM X1"/>
    <property type="match status" value="1"/>
</dbReference>
<keyword evidence="7" id="KW-0238">DNA-binding</keyword>
<evidence type="ECO:0000256" key="7">
    <source>
        <dbReference type="ARBA" id="ARBA00023125"/>
    </source>
</evidence>
<keyword evidence="5" id="KW-0862">Zinc</keyword>
<evidence type="ECO:0000256" key="3">
    <source>
        <dbReference type="ARBA" id="ARBA00022737"/>
    </source>
</evidence>
<evidence type="ECO:0000256" key="4">
    <source>
        <dbReference type="ARBA" id="ARBA00022771"/>
    </source>
</evidence>
<feature type="domain" description="BTB" evidence="10">
    <location>
        <begin position="26"/>
        <end position="53"/>
    </location>
</feature>
<name>A0A4W6FUC4_LATCA</name>
<reference evidence="11" key="2">
    <citation type="submission" date="2025-08" db="UniProtKB">
        <authorList>
            <consortium name="Ensembl"/>
        </authorList>
    </citation>
    <scope>IDENTIFICATION</scope>
</reference>
<evidence type="ECO:0000256" key="5">
    <source>
        <dbReference type="ARBA" id="ARBA00022833"/>
    </source>
</evidence>
<sequence>MPAPGSSHAQRVLSSLNQQRAVGKFCDAVLNVGGGVVYLAHRNILACFSELFQQPSMPVPPTPNKHGRQETVSNLKRAFKISSLTQCHFLSVFIVF</sequence>
<evidence type="ECO:0000313" key="12">
    <source>
        <dbReference type="Proteomes" id="UP000314980"/>
    </source>
</evidence>
<dbReference type="PROSITE" id="PS50097">
    <property type="entry name" value="BTB"/>
    <property type="match status" value="1"/>
</dbReference>
<keyword evidence="9" id="KW-0539">Nucleus</keyword>
<dbReference type="GeneTree" id="ENSGT00940000181834"/>
<evidence type="ECO:0000256" key="6">
    <source>
        <dbReference type="ARBA" id="ARBA00023015"/>
    </source>
</evidence>
<dbReference type="Proteomes" id="UP000314980">
    <property type="component" value="Unassembled WGS sequence"/>
</dbReference>
<dbReference type="InParanoid" id="A0A4W6FUC4"/>
<evidence type="ECO:0000313" key="11">
    <source>
        <dbReference type="Ensembl" id="ENSLCAP00010054811.1"/>
    </source>
</evidence>
<dbReference type="GO" id="GO:0000981">
    <property type="term" value="F:DNA-binding transcription factor activity, RNA polymerase II-specific"/>
    <property type="evidence" value="ECO:0007669"/>
    <property type="project" value="TreeGrafter"/>
</dbReference>
<keyword evidence="3" id="KW-0677">Repeat</keyword>
<dbReference type="Pfam" id="PF00651">
    <property type="entry name" value="BTB"/>
    <property type="match status" value="1"/>
</dbReference>
<keyword evidence="8" id="KW-0804">Transcription</keyword>
<dbReference type="GO" id="GO:0008270">
    <property type="term" value="F:zinc ion binding"/>
    <property type="evidence" value="ECO:0007669"/>
    <property type="project" value="UniProtKB-KW"/>
</dbReference>
<dbReference type="Gene3D" id="3.30.710.10">
    <property type="entry name" value="Potassium Channel Kv1.1, Chain A"/>
    <property type="match status" value="1"/>
</dbReference>
<dbReference type="SUPFAM" id="SSF54695">
    <property type="entry name" value="POZ domain"/>
    <property type="match status" value="1"/>
</dbReference>
<dbReference type="AlphaFoldDB" id="A0A4W6FUC4"/>
<evidence type="ECO:0000259" key="10">
    <source>
        <dbReference type="PROSITE" id="PS50097"/>
    </source>
</evidence>
<keyword evidence="4" id="KW-0863">Zinc-finger</keyword>
<comment type="subcellular location">
    <subcellularLocation>
        <location evidence="1">Nucleus</location>
    </subcellularLocation>
</comment>
<evidence type="ECO:0000256" key="1">
    <source>
        <dbReference type="ARBA" id="ARBA00004123"/>
    </source>
</evidence>
<reference evidence="12" key="1">
    <citation type="submission" date="2015-09" db="EMBL/GenBank/DDBJ databases">
        <authorList>
            <person name="Sai Rama Sridatta P."/>
        </authorList>
    </citation>
    <scope>NUCLEOTIDE SEQUENCE [LARGE SCALE GENOMIC DNA]</scope>
</reference>
<evidence type="ECO:0000256" key="2">
    <source>
        <dbReference type="ARBA" id="ARBA00022723"/>
    </source>
</evidence>
<protein>
    <recommendedName>
        <fullName evidence="10">BTB domain-containing protein</fullName>
    </recommendedName>
</protein>
<evidence type="ECO:0000256" key="9">
    <source>
        <dbReference type="ARBA" id="ARBA00023242"/>
    </source>
</evidence>
<keyword evidence="6" id="KW-0805">Transcription regulation</keyword>